<reference evidence="1" key="1">
    <citation type="submission" date="2018-05" db="EMBL/GenBank/DDBJ databases">
        <authorList>
            <consortium name="PulseNet: The National Subtyping Network for Foodborne Disease Surveillance"/>
            <person name="Tarr C.L."/>
            <person name="Trees E."/>
            <person name="Katz L.S."/>
            <person name="Carleton-Romer H.A."/>
            <person name="Stroika S."/>
            <person name="Kucerova Z."/>
            <person name="Roache K.F."/>
            <person name="Sabol A.L."/>
            <person name="Besser J."/>
            <person name="Gerner-Smidt P."/>
        </authorList>
    </citation>
    <scope>NUCLEOTIDE SEQUENCE</scope>
    <source>
        <strain evidence="1">PNUSAS041832</strain>
    </source>
</reference>
<name>A0A5T7UKG9_SALER</name>
<proteinExistence type="predicted"/>
<accession>A0A5T7UKG9</accession>
<dbReference type="EMBL" id="AAGFBB010000004">
    <property type="protein sequence ID" value="EBN2028926.1"/>
    <property type="molecule type" value="Genomic_DNA"/>
</dbReference>
<sequence>MKALVVERSEDGYWTHPEYANLFGDREVISADEFRSFCKQHGIESSIVEMENDNNQTVIDAYFEDGNQNISGWEPSMPDGEGWFVGSIHDTEDGPICVWFRNVDKAE</sequence>
<organism evidence="1">
    <name type="scientific">Salmonella enterica</name>
    <name type="common">Salmonella choleraesuis</name>
    <dbReference type="NCBI Taxonomy" id="28901"/>
    <lineage>
        <taxon>Bacteria</taxon>
        <taxon>Pseudomonadati</taxon>
        <taxon>Pseudomonadota</taxon>
        <taxon>Gammaproteobacteria</taxon>
        <taxon>Enterobacterales</taxon>
        <taxon>Enterobacteriaceae</taxon>
        <taxon>Salmonella</taxon>
    </lineage>
</organism>
<comment type="caution">
    <text evidence="1">The sequence shown here is derived from an EMBL/GenBank/DDBJ whole genome shotgun (WGS) entry which is preliminary data.</text>
</comment>
<evidence type="ECO:0008006" key="2">
    <source>
        <dbReference type="Google" id="ProtNLM"/>
    </source>
</evidence>
<evidence type="ECO:0000313" key="1">
    <source>
        <dbReference type="EMBL" id="EBN2028926.1"/>
    </source>
</evidence>
<gene>
    <name evidence="1" type="ORF">DMK81_11240</name>
</gene>
<dbReference type="AlphaFoldDB" id="A0A5T7UKG9"/>
<protein>
    <recommendedName>
        <fullName evidence="2">Prophage protein</fullName>
    </recommendedName>
</protein>